<dbReference type="EMBL" id="JAGYWB010000009">
    <property type="protein sequence ID" value="KAI0511075.1"/>
    <property type="molecule type" value="Genomic_DNA"/>
</dbReference>
<reference evidence="1" key="1">
    <citation type="journal article" date="2022" name="Front. Genet.">
        <title>Chromosome-Scale Assembly of the Dendrobium nobile Genome Provides Insights Into the Molecular Mechanism of the Biosynthesis of the Medicinal Active Ingredient of Dendrobium.</title>
        <authorList>
            <person name="Xu Q."/>
            <person name="Niu S.-C."/>
            <person name="Li K.-L."/>
            <person name="Zheng P.-J."/>
            <person name="Zhang X.-J."/>
            <person name="Jia Y."/>
            <person name="Liu Y."/>
            <person name="Niu Y.-X."/>
            <person name="Yu L.-H."/>
            <person name="Chen D.-F."/>
            <person name="Zhang G.-Q."/>
        </authorList>
    </citation>
    <scope>NUCLEOTIDE SEQUENCE</scope>
    <source>
        <tissue evidence="1">Leaf</tissue>
    </source>
</reference>
<evidence type="ECO:0000313" key="2">
    <source>
        <dbReference type="Proteomes" id="UP000829196"/>
    </source>
</evidence>
<organism evidence="1 2">
    <name type="scientific">Dendrobium nobile</name>
    <name type="common">Orchid</name>
    <dbReference type="NCBI Taxonomy" id="94219"/>
    <lineage>
        <taxon>Eukaryota</taxon>
        <taxon>Viridiplantae</taxon>
        <taxon>Streptophyta</taxon>
        <taxon>Embryophyta</taxon>
        <taxon>Tracheophyta</taxon>
        <taxon>Spermatophyta</taxon>
        <taxon>Magnoliopsida</taxon>
        <taxon>Liliopsida</taxon>
        <taxon>Asparagales</taxon>
        <taxon>Orchidaceae</taxon>
        <taxon>Epidendroideae</taxon>
        <taxon>Malaxideae</taxon>
        <taxon>Dendrobiinae</taxon>
        <taxon>Dendrobium</taxon>
    </lineage>
</organism>
<dbReference type="PANTHER" id="PTHR33972:SF2">
    <property type="entry name" value="OS04G0606700 PROTEIN"/>
    <property type="match status" value="1"/>
</dbReference>
<dbReference type="AlphaFoldDB" id="A0A8T3BGP4"/>
<comment type="caution">
    <text evidence="1">The sequence shown here is derived from an EMBL/GenBank/DDBJ whole genome shotgun (WGS) entry which is preliminary data.</text>
</comment>
<protein>
    <submittedName>
        <fullName evidence="1">Uncharacterized protein</fullName>
    </submittedName>
</protein>
<proteinExistence type="predicted"/>
<gene>
    <name evidence="1" type="ORF">KFK09_011697</name>
</gene>
<name>A0A8T3BGP4_DENNO</name>
<dbReference type="PANTHER" id="PTHR33972">
    <property type="entry name" value="EXPRESSED PROTEIN"/>
    <property type="match status" value="1"/>
</dbReference>
<keyword evidence="2" id="KW-1185">Reference proteome</keyword>
<sequence>MARVLSQTLIRESQSLARDLPPSGLRLCSVRRGGVLRPLPWRLAGIRLRSDRPEVGQLLEIDLGQGTDATNVEVEVLSMRRLEDAIQVLVVQKSAPAWVPFVPGSSYWVPPRPRGHGFGLGIVARAEKSLTEEEALSRTTQRGWPSSSYFVDGVMPDHHSTKILSMSEGGSSAQSDEEE</sequence>
<accession>A0A8T3BGP4</accession>
<dbReference type="Proteomes" id="UP000829196">
    <property type="component" value="Unassembled WGS sequence"/>
</dbReference>
<dbReference type="OrthoDB" id="1095098at2759"/>
<evidence type="ECO:0000313" key="1">
    <source>
        <dbReference type="EMBL" id="KAI0511075.1"/>
    </source>
</evidence>